<dbReference type="Gene3D" id="6.10.250.690">
    <property type="match status" value="1"/>
</dbReference>
<dbReference type="InterPro" id="IPR001789">
    <property type="entry name" value="Sig_transdc_resp-reg_receiver"/>
</dbReference>
<evidence type="ECO:0000313" key="6">
    <source>
        <dbReference type="EMBL" id="NBI35252.1"/>
    </source>
</evidence>
<feature type="domain" description="Response regulatory" evidence="4">
    <location>
        <begin position="3"/>
        <end position="116"/>
    </location>
</feature>
<dbReference type="InterPro" id="IPR036388">
    <property type="entry name" value="WH-like_DNA-bd_sf"/>
</dbReference>
<dbReference type="PANTHER" id="PTHR48111:SF43">
    <property type="entry name" value="STAGE 0 SPORULATION PROTEIN A HOMOLOG"/>
    <property type="match status" value="1"/>
</dbReference>
<gene>
    <name evidence="6" type="ORF">D1639_09490</name>
</gene>
<dbReference type="PROSITE" id="PS50110">
    <property type="entry name" value="RESPONSE_REGULATORY"/>
    <property type="match status" value="1"/>
</dbReference>
<evidence type="ECO:0000259" key="4">
    <source>
        <dbReference type="PROSITE" id="PS50110"/>
    </source>
</evidence>
<accession>A0A7C9NV55</accession>
<evidence type="ECO:0000256" key="3">
    <source>
        <dbReference type="PROSITE-ProRule" id="PRU01091"/>
    </source>
</evidence>
<reference evidence="6" key="1">
    <citation type="submission" date="2018-08" db="EMBL/GenBank/DDBJ databases">
        <title>Murine metabolic-syndrome-specific gut microbial biobank.</title>
        <authorList>
            <person name="Liu C."/>
        </authorList>
    </citation>
    <scope>NUCLEOTIDE SEQUENCE [LARGE SCALE GENOMIC DNA]</scope>
    <source>
        <strain evidence="6">Z82</strain>
    </source>
</reference>
<dbReference type="Gene3D" id="3.40.50.2300">
    <property type="match status" value="1"/>
</dbReference>
<comment type="caution">
    <text evidence="6">The sequence shown here is derived from an EMBL/GenBank/DDBJ whole genome shotgun (WGS) entry which is preliminary data.</text>
</comment>
<dbReference type="SMART" id="SM00862">
    <property type="entry name" value="Trans_reg_C"/>
    <property type="match status" value="1"/>
</dbReference>
<keyword evidence="1 3" id="KW-0238">DNA-binding</keyword>
<evidence type="ECO:0000256" key="1">
    <source>
        <dbReference type="ARBA" id="ARBA00023125"/>
    </source>
</evidence>
<dbReference type="CDD" id="cd00383">
    <property type="entry name" value="trans_reg_C"/>
    <property type="match status" value="1"/>
</dbReference>
<dbReference type="GO" id="GO:0006355">
    <property type="term" value="P:regulation of DNA-templated transcription"/>
    <property type="evidence" value="ECO:0007669"/>
    <property type="project" value="InterPro"/>
</dbReference>
<feature type="domain" description="OmpR/PhoB-type" evidence="5">
    <location>
        <begin position="124"/>
        <end position="221"/>
    </location>
</feature>
<name>A0A7C9NV55_9BACT</name>
<dbReference type="InterPro" id="IPR039420">
    <property type="entry name" value="WalR-like"/>
</dbReference>
<protein>
    <submittedName>
        <fullName evidence="6">DNA-binding response regulator</fullName>
    </submittedName>
</protein>
<dbReference type="InterPro" id="IPR001867">
    <property type="entry name" value="OmpR/PhoB-type_DNA-bd"/>
</dbReference>
<dbReference type="Pfam" id="PF00072">
    <property type="entry name" value="Response_reg"/>
    <property type="match status" value="1"/>
</dbReference>
<feature type="DNA-binding region" description="OmpR/PhoB-type" evidence="3">
    <location>
        <begin position="124"/>
        <end position="221"/>
    </location>
</feature>
<organism evidence="6">
    <name type="scientific">Muribaculaceae bacterium Z82</name>
    <dbReference type="NCBI Taxonomy" id="2304548"/>
    <lineage>
        <taxon>Bacteria</taxon>
        <taxon>Pseudomonadati</taxon>
        <taxon>Bacteroidota</taxon>
        <taxon>Bacteroidia</taxon>
        <taxon>Bacteroidales</taxon>
        <taxon>Muribaculaceae</taxon>
    </lineage>
</organism>
<dbReference type="AlphaFoldDB" id="A0A7C9NV55"/>
<sequence>MANIFLVEDDTSLRHEVQEILEIQGFRVTCCQHFPSAAEEALASEAECVLLDLKLPGTSGQAICRSLRARSNVPIIVLTSSESEFDEVTCMNLGADGYLTKPYSPAVLIAHIQSVLRRVSSAPSRTLAHDGLSVDLARSTVTFEGTSAELTKNELRILALLMSNPGCIISRQELMLELWESDSFIDDNTLTVNVNRLRTKLEELGVPSDYVRTKRGQGYSV</sequence>
<dbReference type="Gene3D" id="1.10.10.10">
    <property type="entry name" value="Winged helix-like DNA-binding domain superfamily/Winged helix DNA-binding domain"/>
    <property type="match status" value="1"/>
</dbReference>
<dbReference type="PROSITE" id="PS51755">
    <property type="entry name" value="OMPR_PHOB"/>
    <property type="match status" value="1"/>
</dbReference>
<evidence type="ECO:0000259" key="5">
    <source>
        <dbReference type="PROSITE" id="PS51755"/>
    </source>
</evidence>
<dbReference type="Pfam" id="PF00486">
    <property type="entry name" value="Trans_reg_C"/>
    <property type="match status" value="1"/>
</dbReference>
<proteinExistence type="predicted"/>
<dbReference type="GO" id="GO:0032993">
    <property type="term" value="C:protein-DNA complex"/>
    <property type="evidence" value="ECO:0007669"/>
    <property type="project" value="TreeGrafter"/>
</dbReference>
<dbReference type="GO" id="GO:0005829">
    <property type="term" value="C:cytosol"/>
    <property type="evidence" value="ECO:0007669"/>
    <property type="project" value="TreeGrafter"/>
</dbReference>
<dbReference type="PANTHER" id="PTHR48111">
    <property type="entry name" value="REGULATOR OF RPOS"/>
    <property type="match status" value="1"/>
</dbReference>
<evidence type="ECO:0000256" key="2">
    <source>
        <dbReference type="PROSITE-ProRule" id="PRU00169"/>
    </source>
</evidence>
<dbReference type="GO" id="GO:0000156">
    <property type="term" value="F:phosphorelay response regulator activity"/>
    <property type="evidence" value="ECO:0007669"/>
    <property type="project" value="TreeGrafter"/>
</dbReference>
<keyword evidence="2" id="KW-0597">Phosphoprotein</keyword>
<dbReference type="EMBL" id="QWKH01000092">
    <property type="protein sequence ID" value="NBI35252.1"/>
    <property type="molecule type" value="Genomic_DNA"/>
</dbReference>
<feature type="modified residue" description="4-aspartylphosphate" evidence="2">
    <location>
        <position position="52"/>
    </location>
</feature>
<dbReference type="InterPro" id="IPR011006">
    <property type="entry name" value="CheY-like_superfamily"/>
</dbReference>
<dbReference type="GO" id="GO:0000976">
    <property type="term" value="F:transcription cis-regulatory region binding"/>
    <property type="evidence" value="ECO:0007669"/>
    <property type="project" value="TreeGrafter"/>
</dbReference>
<dbReference type="SMART" id="SM00448">
    <property type="entry name" value="REC"/>
    <property type="match status" value="1"/>
</dbReference>
<dbReference type="SUPFAM" id="SSF52172">
    <property type="entry name" value="CheY-like"/>
    <property type="match status" value="1"/>
</dbReference>